<protein>
    <recommendedName>
        <fullName evidence="3">BppU N-terminal domain-containing protein</fullName>
    </recommendedName>
</protein>
<accession>A0A0U2J6C2</accession>
<organism evidence="1 2">
    <name type="scientific">Planococcus rifietoensis</name>
    <dbReference type="NCBI Taxonomy" id="200991"/>
    <lineage>
        <taxon>Bacteria</taxon>
        <taxon>Bacillati</taxon>
        <taxon>Bacillota</taxon>
        <taxon>Bacilli</taxon>
        <taxon>Bacillales</taxon>
        <taxon>Caryophanaceae</taxon>
        <taxon>Planococcus</taxon>
    </lineage>
</organism>
<dbReference type="RefSeq" id="WP_058380440.1">
    <property type="nucleotide sequence ID" value="NZ_CP013659.2"/>
</dbReference>
<dbReference type="Proteomes" id="UP000067683">
    <property type="component" value="Chromosome"/>
</dbReference>
<evidence type="ECO:0008006" key="3">
    <source>
        <dbReference type="Google" id="ProtNLM"/>
    </source>
</evidence>
<dbReference type="Gene3D" id="2.60.120.260">
    <property type="entry name" value="Galactose-binding domain-like"/>
    <property type="match status" value="1"/>
</dbReference>
<evidence type="ECO:0000313" key="1">
    <source>
        <dbReference type="EMBL" id="ALS76917.1"/>
    </source>
</evidence>
<proteinExistence type="predicted"/>
<dbReference type="STRING" id="200991.AUC31_17565"/>
<reference evidence="1" key="1">
    <citation type="submission" date="2016-01" db="EMBL/GenBank/DDBJ databases">
        <title>Complete genome of Planococcus rifietoensis type strain M8.</title>
        <authorList>
            <person name="See-Too W.S."/>
        </authorList>
    </citation>
    <scope>NUCLEOTIDE SEQUENCE [LARGE SCALE GENOMIC DNA]</scope>
    <source>
        <strain evidence="1">M8</strain>
    </source>
</reference>
<dbReference type="OrthoDB" id="2456686at2"/>
<dbReference type="EMBL" id="CP013659">
    <property type="protein sequence ID" value="ALS76917.1"/>
    <property type="molecule type" value="Genomic_DNA"/>
</dbReference>
<gene>
    <name evidence="1" type="ORF">AUC31_17565</name>
</gene>
<keyword evidence="2" id="KW-1185">Reference proteome</keyword>
<name>A0A0U2J6C2_9BACL</name>
<dbReference type="AlphaFoldDB" id="A0A0U2J6C2"/>
<sequence length="648" mass="73497">MNMTNHTRLDLVEGGSIFKQGEHAQLAFNPRDYSGKTVDLTGKDIAVAIWNDKGIMYEGTASFDSTVQLIRLTINQLLQHGDFQIEFTATDAANPDYRRKFPSGEYEGKIYIKPSTDNLEYAGISVTTVSQLRTEQEEKQQQFEQAIVPQVDELKQRVDEGVGAFTEDTEVLDARMGEFNLRAYNEKVDNQLNQRSLYDLILEHNQITSGILVKKKADRRFDVAVPLGGKKYAVYYLYKDIADDYIKLSSGSVSTLEEDDEWYLNENADEYIGTWNKLSPPSYYTTEIGAKYVKSFKGSRIDVKHYTDDRGGDFNVTIDGVFHSVLSTHINNVPSEELQSTRGLRVIDGLEDKEHLIEFEFIGANSMHPPAGGIARGWSFFEERSELSARTFEIYEKGFIETESFKLLEEGSNKEFALRVQPIGVSTSTEWLPDHGLGTVFSVSQTVLFDGIAITDWTPSKYERISQVVIMQSMACIYPHTGQKIANLSEVKTINVNGASFKTSIKWIEDVYVSSGYVGMFPVSRQFADRLYTSLGTDLDATNSSGGRTELSEKALSREYAFYHNSTQTEKRNYAVAMKFHNIAESLRYGKANRYNDPHVVWLEHRNADMQKLYPQVLDNHTFNKGEVYRFGASFVIGRLFEAEKLLK</sequence>
<dbReference type="KEGG" id="prt:AUC31_17565"/>
<evidence type="ECO:0000313" key="2">
    <source>
        <dbReference type="Proteomes" id="UP000067683"/>
    </source>
</evidence>